<protein>
    <submittedName>
        <fullName evidence="1">Uncharacterized protein</fullName>
    </submittedName>
</protein>
<dbReference type="EMBL" id="JAKOGI010000986">
    <property type="protein sequence ID" value="KAJ8428639.1"/>
    <property type="molecule type" value="Genomic_DNA"/>
</dbReference>
<name>A0A9Q1Q4F5_9CARY</name>
<evidence type="ECO:0000313" key="1">
    <source>
        <dbReference type="EMBL" id="KAJ8428639.1"/>
    </source>
</evidence>
<gene>
    <name evidence="1" type="ORF">Cgig2_017138</name>
</gene>
<dbReference type="AlphaFoldDB" id="A0A9Q1Q4F5"/>
<evidence type="ECO:0000313" key="2">
    <source>
        <dbReference type="Proteomes" id="UP001153076"/>
    </source>
</evidence>
<sequence>MVHFLNFTSTEMEAEYIQEIFRWLLRETSAQRPRPLPEDHLIFSLSFNLGMATRYAQDSNIPEMVQAIFYAMVVNKVAERGIMCRILAKYLMWALQQLHWGPFEFWFENVREAAFGALGDIPEGLASPQVEGYHPQFPSLPAFIDGRAVTGVP</sequence>
<dbReference type="Proteomes" id="UP001153076">
    <property type="component" value="Unassembled WGS sequence"/>
</dbReference>
<comment type="caution">
    <text evidence="1">The sequence shown here is derived from an EMBL/GenBank/DDBJ whole genome shotgun (WGS) entry which is preliminary data.</text>
</comment>
<organism evidence="1 2">
    <name type="scientific">Carnegiea gigantea</name>
    <dbReference type="NCBI Taxonomy" id="171969"/>
    <lineage>
        <taxon>Eukaryota</taxon>
        <taxon>Viridiplantae</taxon>
        <taxon>Streptophyta</taxon>
        <taxon>Embryophyta</taxon>
        <taxon>Tracheophyta</taxon>
        <taxon>Spermatophyta</taxon>
        <taxon>Magnoliopsida</taxon>
        <taxon>eudicotyledons</taxon>
        <taxon>Gunneridae</taxon>
        <taxon>Pentapetalae</taxon>
        <taxon>Caryophyllales</taxon>
        <taxon>Cactineae</taxon>
        <taxon>Cactaceae</taxon>
        <taxon>Cactoideae</taxon>
        <taxon>Echinocereeae</taxon>
        <taxon>Carnegiea</taxon>
    </lineage>
</organism>
<keyword evidence="2" id="KW-1185">Reference proteome</keyword>
<reference evidence="1" key="1">
    <citation type="submission" date="2022-04" db="EMBL/GenBank/DDBJ databases">
        <title>Carnegiea gigantea Genome sequencing and assembly v2.</title>
        <authorList>
            <person name="Copetti D."/>
            <person name="Sanderson M.J."/>
            <person name="Burquez A."/>
            <person name="Wojciechowski M.F."/>
        </authorList>
    </citation>
    <scope>NUCLEOTIDE SEQUENCE</scope>
    <source>
        <strain evidence="1">SGP5-SGP5p</strain>
        <tissue evidence="1">Aerial part</tissue>
    </source>
</reference>
<accession>A0A9Q1Q4F5</accession>
<proteinExistence type="predicted"/>